<proteinExistence type="predicted"/>
<comment type="caution">
    <text evidence="1">The sequence shown here is derived from an EMBL/GenBank/DDBJ whole genome shotgun (WGS) entry which is preliminary data.</text>
</comment>
<reference evidence="1 2" key="1">
    <citation type="journal article" date="2016" name="Nat. Commun.">
        <title>Thousands of microbial genomes shed light on interconnected biogeochemical processes in an aquifer system.</title>
        <authorList>
            <person name="Anantharaman K."/>
            <person name="Brown C.T."/>
            <person name="Hug L.A."/>
            <person name="Sharon I."/>
            <person name="Castelle C.J."/>
            <person name="Probst A.J."/>
            <person name="Thomas B.C."/>
            <person name="Singh A."/>
            <person name="Wilkins M.J."/>
            <person name="Karaoz U."/>
            <person name="Brodie E.L."/>
            <person name="Williams K.H."/>
            <person name="Hubbard S.S."/>
            <person name="Banfield J.F."/>
        </authorList>
    </citation>
    <scope>NUCLEOTIDE SEQUENCE [LARGE SCALE GENOMIC DNA]</scope>
</reference>
<protein>
    <submittedName>
        <fullName evidence="1">Uncharacterized protein</fullName>
    </submittedName>
</protein>
<evidence type="ECO:0000313" key="1">
    <source>
        <dbReference type="EMBL" id="OGM33088.1"/>
    </source>
</evidence>
<sequence length="154" mass="16658">MNRRNVVIGSLVVVALAAVYIQSQTPDKTPELQENVPVGDEETENKLEEVLGRTIPDDVEKVSLADLTDSGMSAIATRAEEGGIVEFTILADLQDSDDAYQVWAGSSTSTLKQLGVLSPAKGGYLFEYRKSGSLEDHKNVEVKLGEQKVLEGSF</sequence>
<name>A0A1F7Z2F6_9BACT</name>
<accession>A0A1F7Z2F6</accession>
<dbReference type="AlphaFoldDB" id="A0A1F7Z2F6"/>
<organism evidence="1 2">
    <name type="scientific">Candidatus Woesebacteria bacterium RIFCSPHIGHO2_01_FULL_44_21</name>
    <dbReference type="NCBI Taxonomy" id="1802503"/>
    <lineage>
        <taxon>Bacteria</taxon>
        <taxon>Candidatus Woeseibacteriota</taxon>
    </lineage>
</organism>
<dbReference type="EMBL" id="MGGP01000008">
    <property type="protein sequence ID" value="OGM33088.1"/>
    <property type="molecule type" value="Genomic_DNA"/>
</dbReference>
<dbReference type="Proteomes" id="UP000178870">
    <property type="component" value="Unassembled WGS sequence"/>
</dbReference>
<evidence type="ECO:0000313" key="2">
    <source>
        <dbReference type="Proteomes" id="UP000178870"/>
    </source>
</evidence>
<gene>
    <name evidence="1" type="ORF">A2803_02005</name>
</gene>